<protein>
    <submittedName>
        <fullName evidence="2">Uncharacterized protein</fullName>
    </submittedName>
</protein>
<dbReference type="EMBL" id="JARKIE010000131">
    <property type="protein sequence ID" value="KAJ7678782.1"/>
    <property type="molecule type" value="Genomic_DNA"/>
</dbReference>
<sequence length="357" mass="39757">MVEESGHEQKLSSRFSRKLRASATRAPRRDPDPRKLKYWHQNSSGVKIEMATSSNAVEQEGCVISPHRTPHQKQDISRDFLQAQMRSYLLSNQLANTSFLVDLPLGTPQSEFTFSQSILFGSATHAGRIVSTETPTEARSAFTFQMDLHPICRKLAECWRIYGGDAGPELEIRLARRTSGGIYISHAQLQVCESGDETKIFIQADEVKVPNIIEDPPKPTFAVVCTPRGSEQDTQSLAGFNRGATPYIVIVFGDSGTFYETADHEPLQRRERPHILEKGRESVAVFGICFEAVELFGISPNNAFCAGEFDVYGRPKGGRRDSNVCPSGAYIEEEHGELVRFWLRMAIGGKTLDENLG</sequence>
<reference evidence="2" key="1">
    <citation type="submission" date="2023-03" db="EMBL/GenBank/DDBJ databases">
        <title>Massive genome expansion in bonnet fungi (Mycena s.s.) driven by repeated elements and novel gene families across ecological guilds.</title>
        <authorList>
            <consortium name="Lawrence Berkeley National Laboratory"/>
            <person name="Harder C.B."/>
            <person name="Miyauchi S."/>
            <person name="Viragh M."/>
            <person name="Kuo A."/>
            <person name="Thoen E."/>
            <person name="Andreopoulos B."/>
            <person name="Lu D."/>
            <person name="Skrede I."/>
            <person name="Drula E."/>
            <person name="Henrissat B."/>
            <person name="Morin E."/>
            <person name="Kohler A."/>
            <person name="Barry K."/>
            <person name="LaButti K."/>
            <person name="Morin E."/>
            <person name="Salamov A."/>
            <person name="Lipzen A."/>
            <person name="Mereny Z."/>
            <person name="Hegedus B."/>
            <person name="Baldrian P."/>
            <person name="Stursova M."/>
            <person name="Weitz H."/>
            <person name="Taylor A."/>
            <person name="Grigoriev I.V."/>
            <person name="Nagy L.G."/>
            <person name="Martin F."/>
            <person name="Kauserud H."/>
        </authorList>
    </citation>
    <scope>NUCLEOTIDE SEQUENCE</scope>
    <source>
        <strain evidence="2">CBHHK067</strain>
    </source>
</reference>
<accession>A0AAD7D4Q4</accession>
<organism evidence="2 3">
    <name type="scientific">Mycena rosella</name>
    <name type="common">Pink bonnet</name>
    <name type="synonym">Agaricus rosellus</name>
    <dbReference type="NCBI Taxonomy" id="1033263"/>
    <lineage>
        <taxon>Eukaryota</taxon>
        <taxon>Fungi</taxon>
        <taxon>Dikarya</taxon>
        <taxon>Basidiomycota</taxon>
        <taxon>Agaricomycotina</taxon>
        <taxon>Agaricomycetes</taxon>
        <taxon>Agaricomycetidae</taxon>
        <taxon>Agaricales</taxon>
        <taxon>Marasmiineae</taxon>
        <taxon>Mycenaceae</taxon>
        <taxon>Mycena</taxon>
    </lineage>
</organism>
<feature type="compositionally biased region" description="Basic and acidic residues" evidence="1">
    <location>
        <begin position="1"/>
        <end position="11"/>
    </location>
</feature>
<feature type="region of interest" description="Disordered" evidence="1">
    <location>
        <begin position="1"/>
        <end position="37"/>
    </location>
</feature>
<dbReference type="AlphaFoldDB" id="A0AAD7D4Q4"/>
<dbReference type="Proteomes" id="UP001221757">
    <property type="component" value="Unassembled WGS sequence"/>
</dbReference>
<gene>
    <name evidence="2" type="ORF">B0H17DRAFT_1139183</name>
</gene>
<evidence type="ECO:0000313" key="2">
    <source>
        <dbReference type="EMBL" id="KAJ7678782.1"/>
    </source>
</evidence>
<proteinExistence type="predicted"/>
<evidence type="ECO:0000256" key="1">
    <source>
        <dbReference type="SAM" id="MobiDB-lite"/>
    </source>
</evidence>
<evidence type="ECO:0000313" key="3">
    <source>
        <dbReference type="Proteomes" id="UP001221757"/>
    </source>
</evidence>
<comment type="caution">
    <text evidence="2">The sequence shown here is derived from an EMBL/GenBank/DDBJ whole genome shotgun (WGS) entry which is preliminary data.</text>
</comment>
<name>A0AAD7D4Q4_MYCRO</name>
<keyword evidence="3" id="KW-1185">Reference proteome</keyword>